<name>A0ABU1RVQ5_9GAMM</name>
<keyword evidence="2" id="KW-1185">Reference proteome</keyword>
<evidence type="ECO:0008006" key="3">
    <source>
        <dbReference type="Google" id="ProtNLM"/>
    </source>
</evidence>
<dbReference type="Proteomes" id="UP001254759">
    <property type="component" value="Unassembled WGS sequence"/>
</dbReference>
<evidence type="ECO:0000313" key="1">
    <source>
        <dbReference type="EMBL" id="MDR6842179.1"/>
    </source>
</evidence>
<dbReference type="EMBL" id="JAVDTT010000003">
    <property type="protein sequence ID" value="MDR6842179.1"/>
    <property type="molecule type" value="Genomic_DNA"/>
</dbReference>
<protein>
    <recommendedName>
        <fullName evidence="3">Transposase</fullName>
    </recommendedName>
</protein>
<reference evidence="1 2" key="1">
    <citation type="submission" date="2023-07" db="EMBL/GenBank/DDBJ databases">
        <title>Sorghum-associated microbial communities from plants grown in Nebraska, USA.</title>
        <authorList>
            <person name="Schachtman D."/>
        </authorList>
    </citation>
    <scope>NUCLEOTIDE SEQUENCE [LARGE SCALE GENOMIC DNA]</scope>
    <source>
        <strain evidence="1 2">BE107</strain>
    </source>
</reference>
<accession>A0ABU1RVQ5</accession>
<organism evidence="1 2">
    <name type="scientific">Pseudoxanthomonas sacheonensis</name>
    <dbReference type="NCBI Taxonomy" id="443615"/>
    <lineage>
        <taxon>Bacteria</taxon>
        <taxon>Pseudomonadati</taxon>
        <taxon>Pseudomonadota</taxon>
        <taxon>Gammaproteobacteria</taxon>
        <taxon>Lysobacterales</taxon>
        <taxon>Lysobacteraceae</taxon>
        <taxon>Pseudoxanthomonas</taxon>
    </lineage>
</organism>
<evidence type="ECO:0000313" key="2">
    <source>
        <dbReference type="Proteomes" id="UP001254759"/>
    </source>
</evidence>
<gene>
    <name evidence="1" type="ORF">J2W94_002473</name>
</gene>
<sequence length="33" mass="4136">MHFPKLRNTFMHKRLGWFANRELIAFFTKWIVV</sequence>
<comment type="caution">
    <text evidence="1">The sequence shown here is derived from an EMBL/GenBank/DDBJ whole genome shotgun (WGS) entry which is preliminary data.</text>
</comment>
<proteinExistence type="predicted"/>